<evidence type="ECO:0000313" key="1">
    <source>
        <dbReference type="EMBL" id="CRY94866.1"/>
    </source>
</evidence>
<sequence>MIFIIKIISKIDEELLNSNKYDLKRSNNKFSYCYTLNFKDLNKQLLNNQTFKNYYDEQYSLLKFGEQTHVVNSIDIYNTDKEQKIWYSKIELNPNCVVSELRNEQTIKDNKTLKQCFNELKNYFLEELGLDIDYEKSKVIRLDLNLDIENILETKKTLSLMINDDYNVLYYYKPILHRLIKEISFTSKEYKVNNHKNDKYKIQGINNISINNCDLTIYDKGLQIMYESYGILDKDCIRFEVRFDTEQKITKHLRINSVLDLDLKALDVKKRQFLYNYFIKDYLKRLIEETKDLQLDLYKALTSGERYFFSNWLKANKKKIVAKKQVRHILNSFVNLTDVRKREYMKSVNVELDNLGIDYSFTEEDQQVEREQNKTKYNNNLRIFNQLVKEFGAEAEQTVKDATKGEHFNLELFLKKIELPNQ</sequence>
<reference evidence="1" key="2">
    <citation type="submission" date="2015-07" db="EMBL/GenBank/DDBJ databases">
        <title>Plasmids, circular viruses and viroids from rat gut.</title>
        <authorList>
            <person name="Jorgensen T.J."/>
            <person name="Hansen M.A."/>
            <person name="Xu Z."/>
            <person name="Tabak M.A."/>
            <person name="Sorensen S.J."/>
            <person name="Hansen L.H."/>
        </authorList>
    </citation>
    <scope>NUCLEOTIDE SEQUENCE</scope>
    <source>
        <strain evidence="1">RGRH0391</strain>
    </source>
</reference>
<reference evidence="1" key="1">
    <citation type="submission" date="2015-06" db="EMBL/GenBank/DDBJ databases">
        <authorList>
            <person name="Joergensen T."/>
        </authorList>
    </citation>
    <scope>NUCLEOTIDE SEQUENCE</scope>
    <source>
        <strain evidence="1">RGRH0391</strain>
    </source>
</reference>
<proteinExistence type="predicted"/>
<name>A0A0H5PYQ3_9ZZZZ</name>
<protein>
    <submittedName>
        <fullName evidence="1">Uncharacterized protein</fullName>
    </submittedName>
</protein>
<dbReference type="AlphaFoldDB" id="A0A0H5PYQ3"/>
<accession>A0A0H5PYQ3</accession>
<organism evidence="1">
    <name type="scientific">uncultured prokaryote</name>
    <dbReference type="NCBI Taxonomy" id="198431"/>
    <lineage>
        <taxon>unclassified sequences</taxon>
        <taxon>environmental samples</taxon>
    </lineage>
</organism>
<dbReference type="EMBL" id="LN853042">
    <property type="protein sequence ID" value="CRY94866.1"/>
    <property type="molecule type" value="Genomic_DNA"/>
</dbReference>